<dbReference type="SUPFAM" id="SSF53474">
    <property type="entry name" value="alpha/beta-Hydrolases"/>
    <property type="match status" value="1"/>
</dbReference>
<keyword evidence="1" id="KW-0472">Membrane</keyword>
<dbReference type="RefSeq" id="WP_093142130.1">
    <property type="nucleotide sequence ID" value="NZ_FOXF01000021.1"/>
</dbReference>
<dbReference type="Proteomes" id="UP000243745">
    <property type="component" value="Unassembled WGS sequence"/>
</dbReference>
<dbReference type="EMBL" id="FOXF01000021">
    <property type="protein sequence ID" value="SFP40793.1"/>
    <property type="molecule type" value="Genomic_DNA"/>
</dbReference>
<reference evidence="2 3" key="1">
    <citation type="submission" date="2016-10" db="EMBL/GenBank/DDBJ databases">
        <authorList>
            <person name="Varghese N."/>
            <person name="Submissions S."/>
        </authorList>
    </citation>
    <scope>NUCLEOTIDE SEQUENCE [LARGE SCALE GENOMIC DNA]</scope>
    <source>
        <strain evidence="2 3">DSM 1361</strain>
    </source>
</reference>
<dbReference type="Gene3D" id="3.40.50.1820">
    <property type="entry name" value="alpha/beta hydrolase"/>
    <property type="match status" value="1"/>
</dbReference>
<dbReference type="OrthoDB" id="6381520at2"/>
<keyword evidence="1" id="KW-1133">Transmembrane helix</keyword>
<sequence>MKIYEYGNRDADTVLIQPVDDHDLEGIENEVEIITRSSNRSFYLLAVKIEDWNTDLSPWTAPAVFGKNGFGCGAEKTLISILELCTDSRRSYFIGGYSLAGLFALWAVYRSDVFRGAAAASPSVWFPGFTDFMRRENIRTGAVYLSLGDREEKVRNRIMAAVGDRIREAYDLLLEREIDCVLEWNEGNHFREPDVRTARAFAWLMNRHDQQVLG</sequence>
<proteinExistence type="predicted"/>
<keyword evidence="3" id="KW-1185">Reference proteome</keyword>
<protein>
    <recommendedName>
        <fullName evidence="4">Esterase</fullName>
    </recommendedName>
</protein>
<organism evidence="2 3">
    <name type="scientific">Ruminobacter amylophilus</name>
    <dbReference type="NCBI Taxonomy" id="867"/>
    <lineage>
        <taxon>Bacteria</taxon>
        <taxon>Pseudomonadati</taxon>
        <taxon>Pseudomonadota</taxon>
        <taxon>Gammaproteobacteria</taxon>
        <taxon>Aeromonadales</taxon>
        <taxon>Succinivibrionaceae</taxon>
        <taxon>Ruminobacter</taxon>
    </lineage>
</organism>
<name>A0A662ZHF5_9GAMM</name>
<keyword evidence="1" id="KW-0812">Transmembrane</keyword>
<evidence type="ECO:0008006" key="4">
    <source>
        <dbReference type="Google" id="ProtNLM"/>
    </source>
</evidence>
<feature type="transmembrane region" description="Helical" evidence="1">
    <location>
        <begin position="92"/>
        <end position="109"/>
    </location>
</feature>
<evidence type="ECO:0000256" key="1">
    <source>
        <dbReference type="SAM" id="Phobius"/>
    </source>
</evidence>
<dbReference type="InterPro" id="IPR029058">
    <property type="entry name" value="AB_hydrolase_fold"/>
</dbReference>
<evidence type="ECO:0000313" key="2">
    <source>
        <dbReference type="EMBL" id="SFP40793.1"/>
    </source>
</evidence>
<evidence type="ECO:0000313" key="3">
    <source>
        <dbReference type="Proteomes" id="UP000243745"/>
    </source>
</evidence>
<dbReference type="AlphaFoldDB" id="A0A662ZHF5"/>
<accession>A0A662ZHF5</accession>
<gene>
    <name evidence="2" type="ORF">SAMN02910344_01306</name>
</gene>